<dbReference type="InterPro" id="IPR003395">
    <property type="entry name" value="RecF/RecN/SMC_N"/>
</dbReference>
<dbReference type="STRING" id="216432.CA2559_09463"/>
<accession>A3U8W5</accession>
<feature type="domain" description="RecF/RecN/SMC N-terminal" evidence="11">
    <location>
        <begin position="1"/>
        <end position="507"/>
    </location>
</feature>
<dbReference type="PIRSF" id="PIRSF003128">
    <property type="entry name" value="RecN"/>
    <property type="match status" value="1"/>
</dbReference>
<dbReference type="OrthoDB" id="9806954at2"/>
<comment type="function">
    <text evidence="1 9">May be involved in recombinational repair of damaged DNA.</text>
</comment>
<dbReference type="PANTHER" id="PTHR11059:SF0">
    <property type="entry name" value="DNA REPAIR PROTEIN RECN"/>
    <property type="match status" value="1"/>
</dbReference>
<keyword evidence="10" id="KW-0175">Coiled coil</keyword>
<dbReference type="AlphaFoldDB" id="A3U8W5"/>
<evidence type="ECO:0000256" key="7">
    <source>
        <dbReference type="ARBA" id="ARBA00023204"/>
    </source>
</evidence>
<dbReference type="InterPro" id="IPR004604">
    <property type="entry name" value="DNA_recomb/repair_RecN"/>
</dbReference>
<dbReference type="GeneID" id="89453637"/>
<keyword evidence="13" id="KW-1185">Reference proteome</keyword>
<sequence length="550" mass="61487">MLQSLSIKNFALIEDVNLQLNEGFSIITGETGAGKSILLGALSLLLGKRADLSAIKDSTKKCTIEGVFNIEAYKLSTLFKDEDLDYEDQTFIRREILPSGKSRAFVNDTPVNLSALQALGSKLVDIHSQHETLSLGDLNYQYLVLDTFGNSLKELHKYQHDLAELRRLYKELEVLKSNQAEANKVYDYNVFLLEELEKAALKKGMLEELEETQDQLSNVELLKEHLGSSANDLQQEQLGVLEQLRTIKRNLSTVSGFSKTYAELLNRIESSIIELEDVAEIIEEEFENLEDNPKLLESTNDKLQLIYNLFKKHNVESISELLKIEEELAETVTISQNADGAIKSLTSKIETNKEALKADALKLQQKRLKAVPKLVSNIEKLLAELGMPNAKIKIEINPVERFTNYGSEDMAWLLSANKGGHYSDIKKAASGGELSRIMLAIKSLLAKKSKLPTIIFDEIDTGVSGEIAKKIGDIMFDMGKDLQVLSITHLPQIAAKGQHHYKVYKEDLNNTTVTQIRKLETEDRVIELAEMLGGKSKSEAVLAHAKSLLN</sequence>
<evidence type="ECO:0000313" key="13">
    <source>
        <dbReference type="Proteomes" id="UP000002297"/>
    </source>
</evidence>
<keyword evidence="7 9" id="KW-0234">DNA repair</keyword>
<keyword evidence="6" id="KW-0067">ATP-binding</keyword>
<reference evidence="12 13" key="1">
    <citation type="journal article" date="2010" name="J. Bacteriol.">
        <title>The complete genome sequence of Croceibacter atlanticus HTCC2559T.</title>
        <authorList>
            <person name="Oh H.M."/>
            <person name="Kang I."/>
            <person name="Ferriera S."/>
            <person name="Giovannoni S.J."/>
            <person name="Cho J.C."/>
        </authorList>
    </citation>
    <scope>NUCLEOTIDE SEQUENCE [LARGE SCALE GENOMIC DNA]</scope>
    <source>
        <strain evidence="13">ATCC BAA-628 / HTCC2559 / KCTC 12090</strain>
    </source>
</reference>
<evidence type="ECO:0000256" key="2">
    <source>
        <dbReference type="ARBA" id="ARBA00009441"/>
    </source>
</evidence>
<evidence type="ECO:0000256" key="4">
    <source>
        <dbReference type="ARBA" id="ARBA00022741"/>
    </source>
</evidence>
<evidence type="ECO:0000313" key="12">
    <source>
        <dbReference type="EMBL" id="EAP86251.1"/>
    </source>
</evidence>
<keyword evidence="4" id="KW-0547">Nucleotide-binding</keyword>
<evidence type="ECO:0000256" key="10">
    <source>
        <dbReference type="SAM" id="Coils"/>
    </source>
</evidence>
<dbReference type="SUPFAM" id="SSF52540">
    <property type="entry name" value="P-loop containing nucleoside triphosphate hydrolases"/>
    <property type="match status" value="2"/>
</dbReference>
<keyword evidence="5 9" id="KW-0227">DNA damage</keyword>
<evidence type="ECO:0000256" key="1">
    <source>
        <dbReference type="ARBA" id="ARBA00003618"/>
    </source>
</evidence>
<dbReference type="EMBL" id="CP002046">
    <property type="protein sequence ID" value="EAP86251.1"/>
    <property type="molecule type" value="Genomic_DNA"/>
</dbReference>
<dbReference type="Proteomes" id="UP000002297">
    <property type="component" value="Chromosome"/>
</dbReference>
<dbReference type="GO" id="GO:0043590">
    <property type="term" value="C:bacterial nucleoid"/>
    <property type="evidence" value="ECO:0007669"/>
    <property type="project" value="TreeGrafter"/>
</dbReference>
<dbReference type="GO" id="GO:0006310">
    <property type="term" value="P:DNA recombination"/>
    <property type="evidence" value="ECO:0007669"/>
    <property type="project" value="InterPro"/>
</dbReference>
<feature type="coiled-coil region" evidence="10">
    <location>
        <begin position="155"/>
        <end position="222"/>
    </location>
</feature>
<evidence type="ECO:0000256" key="6">
    <source>
        <dbReference type="ARBA" id="ARBA00022840"/>
    </source>
</evidence>
<dbReference type="GO" id="GO:0009432">
    <property type="term" value="P:SOS response"/>
    <property type="evidence" value="ECO:0007669"/>
    <property type="project" value="TreeGrafter"/>
</dbReference>
<dbReference type="GO" id="GO:0005524">
    <property type="term" value="F:ATP binding"/>
    <property type="evidence" value="ECO:0007669"/>
    <property type="project" value="UniProtKB-KW"/>
</dbReference>
<dbReference type="PANTHER" id="PTHR11059">
    <property type="entry name" value="DNA REPAIR PROTEIN RECN"/>
    <property type="match status" value="1"/>
</dbReference>
<dbReference type="eggNOG" id="COG0497">
    <property type="taxonomic scope" value="Bacteria"/>
</dbReference>
<evidence type="ECO:0000256" key="9">
    <source>
        <dbReference type="PIRNR" id="PIRNR003128"/>
    </source>
</evidence>
<evidence type="ECO:0000256" key="8">
    <source>
        <dbReference type="ARBA" id="ARBA00033408"/>
    </source>
</evidence>
<dbReference type="RefSeq" id="WP_013187636.1">
    <property type="nucleotide sequence ID" value="NC_014230.1"/>
</dbReference>
<dbReference type="Pfam" id="PF02463">
    <property type="entry name" value="SMC_N"/>
    <property type="match status" value="1"/>
</dbReference>
<dbReference type="KEGG" id="cat:CA2559_09463"/>
<protein>
    <recommendedName>
        <fullName evidence="3 9">DNA repair protein RecN</fullName>
    </recommendedName>
    <alternativeName>
        <fullName evidence="8 9">Recombination protein N</fullName>
    </alternativeName>
</protein>
<evidence type="ECO:0000256" key="3">
    <source>
        <dbReference type="ARBA" id="ARBA00021315"/>
    </source>
</evidence>
<dbReference type="Gene3D" id="3.40.50.300">
    <property type="entry name" value="P-loop containing nucleotide triphosphate hydrolases"/>
    <property type="match status" value="2"/>
</dbReference>
<evidence type="ECO:0000259" key="11">
    <source>
        <dbReference type="Pfam" id="PF02463"/>
    </source>
</evidence>
<feature type="coiled-coil region" evidence="10">
    <location>
        <begin position="265"/>
        <end position="292"/>
    </location>
</feature>
<dbReference type="InterPro" id="IPR027417">
    <property type="entry name" value="P-loop_NTPase"/>
</dbReference>
<proteinExistence type="inferred from homology"/>
<gene>
    <name evidence="12" type="ordered locus">CA2559_09463</name>
</gene>
<comment type="similarity">
    <text evidence="2 9">Belongs to the RecN family.</text>
</comment>
<organism evidence="12 13">
    <name type="scientific">Croceibacter atlanticus (strain ATCC BAA-628 / JCM 21780 / CIP 108009 / IAM 15332 / KCTC 12090 / HTCC2559)</name>
    <dbReference type="NCBI Taxonomy" id="216432"/>
    <lineage>
        <taxon>Bacteria</taxon>
        <taxon>Pseudomonadati</taxon>
        <taxon>Bacteroidota</taxon>
        <taxon>Flavobacteriia</taxon>
        <taxon>Flavobacteriales</taxon>
        <taxon>Flavobacteriaceae</taxon>
        <taxon>Croceibacter</taxon>
    </lineage>
</organism>
<dbReference type="HOGENOM" id="CLU_018297_3_1_10"/>
<dbReference type="NCBIfam" id="TIGR00634">
    <property type="entry name" value="recN"/>
    <property type="match status" value="1"/>
</dbReference>
<dbReference type="GO" id="GO:0006281">
    <property type="term" value="P:DNA repair"/>
    <property type="evidence" value="ECO:0007669"/>
    <property type="project" value="UniProtKB-KW"/>
</dbReference>
<dbReference type="CDD" id="cd03241">
    <property type="entry name" value="ABC_RecN"/>
    <property type="match status" value="1"/>
</dbReference>
<name>A3U8W5_CROAH</name>
<evidence type="ECO:0000256" key="5">
    <source>
        <dbReference type="ARBA" id="ARBA00022763"/>
    </source>
</evidence>